<dbReference type="Gene3D" id="2.60.40.10">
    <property type="entry name" value="Immunoglobulins"/>
    <property type="match status" value="1"/>
</dbReference>
<dbReference type="InterPro" id="IPR001298">
    <property type="entry name" value="Filamin/ABP280_rpt"/>
</dbReference>
<dbReference type="STRING" id="31246.A0A183NJR3"/>
<dbReference type="AlphaFoldDB" id="A0A183NJR3"/>
<reference evidence="1 2" key="1">
    <citation type="submission" date="2018-11" db="EMBL/GenBank/DDBJ databases">
        <authorList>
            <consortium name="Pathogen Informatics"/>
        </authorList>
    </citation>
    <scope>NUCLEOTIDE SEQUENCE [LARGE SCALE GENOMIC DNA]</scope>
    <source>
        <strain>Denwood</strain>
        <strain evidence="2">Zambia</strain>
    </source>
</reference>
<organism evidence="1 2">
    <name type="scientific">Schistosoma mattheei</name>
    <dbReference type="NCBI Taxonomy" id="31246"/>
    <lineage>
        <taxon>Eukaryota</taxon>
        <taxon>Metazoa</taxon>
        <taxon>Spiralia</taxon>
        <taxon>Lophotrochozoa</taxon>
        <taxon>Platyhelminthes</taxon>
        <taxon>Trematoda</taxon>
        <taxon>Digenea</taxon>
        <taxon>Strigeidida</taxon>
        <taxon>Schistosomatoidea</taxon>
        <taxon>Schistosomatidae</taxon>
        <taxon>Schistosoma</taxon>
    </lineage>
</organism>
<dbReference type="SUPFAM" id="SSF81296">
    <property type="entry name" value="E set domains"/>
    <property type="match status" value="1"/>
</dbReference>
<proteinExistence type="predicted"/>
<dbReference type="InterPro" id="IPR013783">
    <property type="entry name" value="Ig-like_fold"/>
</dbReference>
<dbReference type="SMART" id="SM00557">
    <property type="entry name" value="IG_FLMN"/>
    <property type="match status" value="1"/>
</dbReference>
<sequence length="101" mass="11346">TIQAVDYHGRPQSNSGTDPIEVAFTEPRGHLVPTDILDIGNGCYEVSMITPFSGLHKLSVKILNRPIRGSPFSVHVKPTQKRIWSLKEGNFFTHYYCLCIC</sequence>
<gene>
    <name evidence="1" type="ORF">SMTD_LOCUS2349</name>
</gene>
<dbReference type="PROSITE" id="PS50194">
    <property type="entry name" value="FILAMIN_REPEAT"/>
    <property type="match status" value="1"/>
</dbReference>
<dbReference type="Pfam" id="PF00630">
    <property type="entry name" value="Filamin"/>
    <property type="match status" value="1"/>
</dbReference>
<evidence type="ECO:0000313" key="1">
    <source>
        <dbReference type="EMBL" id="VDO86253.1"/>
    </source>
</evidence>
<dbReference type="EMBL" id="UZAL01003165">
    <property type="protein sequence ID" value="VDO86253.1"/>
    <property type="molecule type" value="Genomic_DNA"/>
</dbReference>
<dbReference type="InterPro" id="IPR017868">
    <property type="entry name" value="Filamin/ABP280_repeat-like"/>
</dbReference>
<name>A0A183NJR3_9TREM</name>
<accession>A0A183NJR3</accession>
<keyword evidence="2" id="KW-1185">Reference proteome</keyword>
<protein>
    <submittedName>
        <fullName evidence="1">Uncharacterized protein</fullName>
    </submittedName>
</protein>
<dbReference type="InterPro" id="IPR014756">
    <property type="entry name" value="Ig_E-set"/>
</dbReference>
<dbReference type="Proteomes" id="UP000269396">
    <property type="component" value="Unassembled WGS sequence"/>
</dbReference>
<feature type="non-terminal residue" evidence="1">
    <location>
        <position position="1"/>
    </location>
</feature>
<evidence type="ECO:0000313" key="2">
    <source>
        <dbReference type="Proteomes" id="UP000269396"/>
    </source>
</evidence>